<feature type="binding site" evidence="14">
    <location>
        <position position="272"/>
    </location>
    <ligand>
        <name>S-adenosyl-L-methionine</name>
        <dbReference type="ChEBI" id="CHEBI:59789"/>
    </ligand>
</feature>
<keyword evidence="5 14" id="KW-0949">S-adenosyl-L-methionine</keyword>
<evidence type="ECO:0000313" key="17">
    <source>
        <dbReference type="EMBL" id="KAK9538998.1"/>
    </source>
</evidence>
<accession>A0AAW1FXY4</accession>
<proteinExistence type="inferred from homology"/>
<dbReference type="Gene3D" id="3.40.50.150">
    <property type="entry name" value="Vaccinia Virus protein VP39"/>
    <property type="match status" value="1"/>
</dbReference>
<dbReference type="PROSITE" id="PS51686">
    <property type="entry name" value="SAM_MT_RSMB_NOP"/>
    <property type="match status" value="1"/>
</dbReference>
<dbReference type="PRINTS" id="PR02008">
    <property type="entry name" value="RCMTFAMILY"/>
</dbReference>
<evidence type="ECO:0000256" key="7">
    <source>
        <dbReference type="ARBA" id="ARBA00022946"/>
    </source>
</evidence>
<evidence type="ECO:0000256" key="14">
    <source>
        <dbReference type="PROSITE-ProRule" id="PRU01023"/>
    </source>
</evidence>
<feature type="binding site" evidence="14">
    <location>
        <position position="221"/>
    </location>
    <ligand>
        <name>S-adenosyl-L-methionine</name>
        <dbReference type="ChEBI" id="CHEBI:59789"/>
    </ligand>
</feature>
<comment type="similarity">
    <text evidence="14">Belongs to the class I-like SAM-binding methyltransferase superfamily. RsmB/NOP family.</text>
</comment>
<organism evidence="17 18">
    <name type="scientific">Zoarces viviparus</name>
    <name type="common">Viviparous eelpout</name>
    <name type="synonym">Blennius viviparus</name>
    <dbReference type="NCBI Taxonomy" id="48416"/>
    <lineage>
        <taxon>Eukaryota</taxon>
        <taxon>Metazoa</taxon>
        <taxon>Chordata</taxon>
        <taxon>Craniata</taxon>
        <taxon>Vertebrata</taxon>
        <taxon>Euteleostomi</taxon>
        <taxon>Actinopterygii</taxon>
        <taxon>Neopterygii</taxon>
        <taxon>Teleostei</taxon>
        <taxon>Neoteleostei</taxon>
        <taxon>Acanthomorphata</taxon>
        <taxon>Eupercaria</taxon>
        <taxon>Perciformes</taxon>
        <taxon>Cottioidei</taxon>
        <taxon>Zoarcales</taxon>
        <taxon>Zoarcidae</taxon>
        <taxon>Zoarcinae</taxon>
        <taxon>Zoarces</taxon>
    </lineage>
</organism>
<feature type="binding site" evidence="14">
    <location>
        <position position="254"/>
    </location>
    <ligand>
        <name>S-adenosyl-L-methionine</name>
        <dbReference type="ChEBI" id="CHEBI:59789"/>
    </ligand>
</feature>
<evidence type="ECO:0000256" key="11">
    <source>
        <dbReference type="ARBA" id="ARBA00049906"/>
    </source>
</evidence>
<evidence type="ECO:0000256" key="1">
    <source>
        <dbReference type="ARBA" id="ARBA00004173"/>
    </source>
</evidence>
<gene>
    <name evidence="17" type="ORF">VZT92_004133</name>
</gene>
<dbReference type="SUPFAM" id="SSF53335">
    <property type="entry name" value="S-adenosyl-L-methionine-dependent methyltransferases"/>
    <property type="match status" value="1"/>
</dbReference>
<dbReference type="InterPro" id="IPR049560">
    <property type="entry name" value="MeTrfase_RsmB-F_NOP2_cat"/>
</dbReference>
<evidence type="ECO:0000256" key="10">
    <source>
        <dbReference type="ARBA" id="ARBA00049302"/>
    </source>
</evidence>
<evidence type="ECO:0000259" key="16">
    <source>
        <dbReference type="PROSITE" id="PS51686"/>
    </source>
</evidence>
<dbReference type="GO" id="GO:0005762">
    <property type="term" value="C:mitochondrial large ribosomal subunit"/>
    <property type="evidence" value="ECO:0007669"/>
    <property type="project" value="TreeGrafter"/>
</dbReference>
<keyword evidence="7" id="KW-0809">Transit peptide</keyword>
<dbReference type="FunFam" id="3.40.50.150:FF:000055">
    <property type="entry name" value="5-methylcytosine rRNA methyltransferase NSUN4"/>
    <property type="match status" value="1"/>
</dbReference>
<keyword evidence="2" id="KW-0698">rRNA processing</keyword>
<evidence type="ECO:0000256" key="12">
    <source>
        <dbReference type="ARBA" id="ARBA00050027"/>
    </source>
</evidence>
<keyword evidence="8" id="KW-0496">Mitochondrion</keyword>
<dbReference type="GO" id="GO:0031167">
    <property type="term" value="P:rRNA methylation"/>
    <property type="evidence" value="ECO:0007669"/>
    <property type="project" value="TreeGrafter"/>
</dbReference>
<comment type="catalytic activity">
    <reaction evidence="11">
        <text>a cytidine in mRNA + S-adenosyl-L-methionine = a 5-methylcytidine in mRNA + S-adenosyl-L-homocysteine + H(+)</text>
        <dbReference type="Rhea" id="RHEA:61464"/>
        <dbReference type="Rhea" id="RHEA-COMP:15145"/>
        <dbReference type="Rhea" id="RHEA-COMP:15826"/>
        <dbReference type="ChEBI" id="CHEBI:15378"/>
        <dbReference type="ChEBI" id="CHEBI:57856"/>
        <dbReference type="ChEBI" id="CHEBI:59789"/>
        <dbReference type="ChEBI" id="CHEBI:74483"/>
        <dbReference type="ChEBI" id="CHEBI:82748"/>
    </reaction>
</comment>
<reference evidence="17 18" key="1">
    <citation type="journal article" date="2024" name="Genome Biol. Evol.">
        <title>Chromosome-level genome assembly of the viviparous eelpout Zoarces viviparus.</title>
        <authorList>
            <person name="Fuhrmann N."/>
            <person name="Brasseur M.V."/>
            <person name="Bakowski C.E."/>
            <person name="Podsiadlowski L."/>
            <person name="Prost S."/>
            <person name="Krehenwinkel H."/>
            <person name="Mayer C."/>
        </authorList>
    </citation>
    <scope>NUCLEOTIDE SEQUENCE [LARGE SCALE GENOMIC DNA]</scope>
    <source>
        <strain evidence="17">NO-MEL_2022_Ind0_liver</strain>
    </source>
</reference>
<evidence type="ECO:0000256" key="15">
    <source>
        <dbReference type="SAM" id="MobiDB-lite"/>
    </source>
</evidence>
<feature type="binding site" evidence="14">
    <location>
        <begin position="198"/>
        <end position="204"/>
    </location>
    <ligand>
        <name>S-adenosyl-L-methionine</name>
        <dbReference type="ChEBI" id="CHEBI:59789"/>
    </ligand>
</feature>
<dbReference type="InterPro" id="IPR001678">
    <property type="entry name" value="MeTrfase_RsmB-F_NOP2_dom"/>
</dbReference>
<keyword evidence="4 14" id="KW-0808">Transferase</keyword>
<dbReference type="CDD" id="cd02440">
    <property type="entry name" value="AdoMet_MTases"/>
    <property type="match status" value="1"/>
</dbReference>
<keyword evidence="18" id="KW-1185">Reference proteome</keyword>
<dbReference type="Gene3D" id="6.20.240.40">
    <property type="match status" value="1"/>
</dbReference>
<name>A0AAW1FXY4_ZOAVI</name>
<evidence type="ECO:0000256" key="4">
    <source>
        <dbReference type="ARBA" id="ARBA00022679"/>
    </source>
</evidence>
<dbReference type="InterPro" id="IPR029063">
    <property type="entry name" value="SAM-dependent_MTases_sf"/>
</dbReference>
<evidence type="ECO:0000256" key="2">
    <source>
        <dbReference type="ARBA" id="ARBA00022552"/>
    </source>
</evidence>
<feature type="active site" description="Nucleophile" evidence="14">
    <location>
        <position position="327"/>
    </location>
</feature>
<dbReference type="Pfam" id="PF01189">
    <property type="entry name" value="Methyltr_RsmB-F"/>
    <property type="match status" value="1"/>
</dbReference>
<evidence type="ECO:0000256" key="5">
    <source>
        <dbReference type="ARBA" id="ARBA00022691"/>
    </source>
</evidence>
<protein>
    <recommendedName>
        <fullName evidence="12">5-cytosine rRNA methyltransferase NSUN4</fullName>
    </recommendedName>
    <alternativeName>
        <fullName evidence="13">5-cytosine tRNA methyltransferase NSUN4</fullName>
    </alternativeName>
    <alternativeName>
        <fullName evidence="9">NOL1/NOP2/Sun domain family member 4</fullName>
    </alternativeName>
</protein>
<dbReference type="PANTHER" id="PTHR22808">
    <property type="entry name" value="NCL1 YEAST -RELATED NOL1/NOP2/FMU SUN DOMAIN-CONTAINING"/>
    <property type="match status" value="1"/>
</dbReference>
<evidence type="ECO:0000256" key="8">
    <source>
        <dbReference type="ARBA" id="ARBA00023128"/>
    </source>
</evidence>
<evidence type="ECO:0000256" key="13">
    <source>
        <dbReference type="ARBA" id="ARBA00050049"/>
    </source>
</evidence>
<feature type="domain" description="SAM-dependent MTase RsmB/NOP-type" evidence="16">
    <location>
        <begin position="98"/>
        <end position="400"/>
    </location>
</feature>
<dbReference type="PANTHER" id="PTHR22808:SF3">
    <property type="entry name" value="5-METHYLCYTOSINE RRNA METHYLTRANSFERASE NSUN4"/>
    <property type="match status" value="1"/>
</dbReference>
<dbReference type="EMBL" id="JBCEZU010000023">
    <property type="protein sequence ID" value="KAK9538998.1"/>
    <property type="molecule type" value="Genomic_DNA"/>
</dbReference>
<evidence type="ECO:0000256" key="3">
    <source>
        <dbReference type="ARBA" id="ARBA00022603"/>
    </source>
</evidence>
<evidence type="ECO:0000256" key="9">
    <source>
        <dbReference type="ARBA" id="ARBA00042050"/>
    </source>
</evidence>
<keyword evidence="6 14" id="KW-0694">RNA-binding</keyword>
<comment type="catalytic activity">
    <reaction evidence="10">
        <text>a cytidine in rRNA + S-adenosyl-L-methionine = a 5-methylcytidine in rRNA + S-adenosyl-L-homocysteine + H(+)</text>
        <dbReference type="Rhea" id="RHEA:61484"/>
        <dbReference type="Rhea" id="RHEA-COMP:15836"/>
        <dbReference type="Rhea" id="RHEA-COMP:15837"/>
        <dbReference type="ChEBI" id="CHEBI:15378"/>
        <dbReference type="ChEBI" id="CHEBI:57856"/>
        <dbReference type="ChEBI" id="CHEBI:59789"/>
        <dbReference type="ChEBI" id="CHEBI:74483"/>
        <dbReference type="ChEBI" id="CHEBI:82748"/>
    </reaction>
</comment>
<dbReference type="GO" id="GO:0003723">
    <property type="term" value="F:RNA binding"/>
    <property type="evidence" value="ECO:0007669"/>
    <property type="project" value="UniProtKB-UniRule"/>
</dbReference>
<evidence type="ECO:0000313" key="18">
    <source>
        <dbReference type="Proteomes" id="UP001488805"/>
    </source>
</evidence>
<dbReference type="InterPro" id="IPR023267">
    <property type="entry name" value="RCMT"/>
</dbReference>
<evidence type="ECO:0000256" key="6">
    <source>
        <dbReference type="ARBA" id="ARBA00022884"/>
    </source>
</evidence>
<dbReference type="Proteomes" id="UP001488805">
    <property type="component" value="Unassembled WGS sequence"/>
</dbReference>
<sequence length="401" mass="44952">MALLLDTRLLLRKVKDLRCLTPRRTRVKEKWAVTRTKHPPTSLALQHFDSTYSVQLCQLWPSVRAALLSEKKYGALLNNFCHDAVVANLEAQGCRDFLSDTDTEAQPSSEQESEVAADEEASGDSTPKKSDIDGQQLPPLHLSPHIKCFVFPRGDITRFKPARPDMCGLLGYYLMDAASLLPCLALDVQEGHNVLDLCAAPGGKTLALLQTQAIGFLCLNDSSVSRTLRLRKVLNSYVPKPLLTDDKLRITSFDGTKWGEIERNTFDRVLVDVPCTTDRHSLMEDDNNIFSKIRTGERRKLPQLQLELLMAGIEAACPSGEILYSTCTLSQTQNQSVVEQAIYLARENHGIQLQVVDLRPLTHMCRKTFHFAPDLHLGEMVIPHLASNFGPIYMCKLRRLT</sequence>
<dbReference type="AlphaFoldDB" id="A0AAW1FXY4"/>
<feature type="region of interest" description="Disordered" evidence="15">
    <location>
        <begin position="100"/>
        <end position="139"/>
    </location>
</feature>
<comment type="caution">
    <text evidence="17">The sequence shown here is derived from an EMBL/GenBank/DDBJ whole genome shotgun (WGS) entry which is preliminary data.</text>
</comment>
<dbReference type="GO" id="GO:0008173">
    <property type="term" value="F:RNA methyltransferase activity"/>
    <property type="evidence" value="ECO:0007669"/>
    <property type="project" value="InterPro"/>
</dbReference>
<comment type="subcellular location">
    <subcellularLocation>
        <location evidence="1">Mitochondrion</location>
    </subcellularLocation>
</comment>
<feature type="compositionally biased region" description="Acidic residues" evidence="15">
    <location>
        <begin position="111"/>
        <end position="122"/>
    </location>
</feature>
<keyword evidence="3 14" id="KW-0489">Methyltransferase</keyword>